<dbReference type="InterPro" id="IPR001611">
    <property type="entry name" value="Leu-rich_rpt"/>
</dbReference>
<evidence type="ECO:0000313" key="3">
    <source>
        <dbReference type="EMBL" id="KAF0714809.1"/>
    </source>
</evidence>
<dbReference type="InterPro" id="IPR032675">
    <property type="entry name" value="LRR_dom_sf"/>
</dbReference>
<dbReference type="InterPro" id="IPR003591">
    <property type="entry name" value="Leu-rich_rpt_typical-subtyp"/>
</dbReference>
<sequence length="442" mass="48066">MKAAAAVTSFATWMQATAMDARWAPVLALRNITEILARTGSDGKASLAVDYGNSETTEFFDCDNMPLDGVVFPEGLLRLKLHSFKLRAIPPDYLFPSTVDTIEFPDNDIPALSASIQWPTALRTLDLSRNKIQSIDSSLAWPSALTHLDLSTNKLSSFPTPKWPDALEFLSLAGNPVGNVPPNQAWPASLARLLLANANLNVFPSSLPLNLKQISLSNNALPTFPQPNQLPASIEDIDLGGTGLTSVPSKIEWPHATTLWLGDNAITSLPDDFSVPSSLWDINLANNKITHLPESGAWLASLKSLNLENNVLTSIPEGTTLPSESTVLRGNRITALKKIALSRMFNIEENPLRVISLVTFPPQSYWTTGSIELTEFTLSDAMFQRFKKTTQETFFHPQFTTNPSAVHATCDAQGGDVKSLGGSITVCVVGPPTELHDIHPFI</sequence>
<dbReference type="Pfam" id="PF12799">
    <property type="entry name" value="LRR_4"/>
    <property type="match status" value="1"/>
</dbReference>
<dbReference type="Pfam" id="PF13855">
    <property type="entry name" value="LRR_8"/>
    <property type="match status" value="1"/>
</dbReference>
<dbReference type="EMBL" id="CAADRA010000709">
    <property type="protein sequence ID" value="VFT80827.1"/>
    <property type="molecule type" value="Genomic_DNA"/>
</dbReference>
<dbReference type="PROSITE" id="PS51450">
    <property type="entry name" value="LRR"/>
    <property type="match status" value="2"/>
</dbReference>
<gene>
    <name evidence="4" type="primary">Aste57867_3672</name>
    <name evidence="3" type="ORF">As57867_003661</name>
    <name evidence="4" type="ORF">ASTE57867_3672</name>
</gene>
<dbReference type="PRINTS" id="PR00019">
    <property type="entry name" value="LEURICHRPT"/>
</dbReference>
<proteinExistence type="predicted"/>
<reference evidence="4 5" key="1">
    <citation type="submission" date="2019-03" db="EMBL/GenBank/DDBJ databases">
        <authorList>
            <person name="Gaulin E."/>
            <person name="Dumas B."/>
        </authorList>
    </citation>
    <scope>NUCLEOTIDE SEQUENCE [LARGE SCALE GENOMIC DNA]</scope>
    <source>
        <strain evidence="4">CBS 568.67</strain>
    </source>
</reference>
<dbReference type="PANTHER" id="PTHR24366:SF96">
    <property type="entry name" value="LEUCINE RICH REPEAT CONTAINING 53"/>
    <property type="match status" value="1"/>
</dbReference>
<evidence type="ECO:0000256" key="2">
    <source>
        <dbReference type="ARBA" id="ARBA00022737"/>
    </source>
</evidence>
<evidence type="ECO:0000256" key="1">
    <source>
        <dbReference type="ARBA" id="ARBA00022614"/>
    </source>
</evidence>
<dbReference type="AlphaFoldDB" id="A0A485KA47"/>
<dbReference type="SUPFAM" id="SSF52058">
    <property type="entry name" value="L domain-like"/>
    <property type="match status" value="1"/>
</dbReference>
<reference evidence="3" key="2">
    <citation type="submission" date="2019-06" db="EMBL/GenBank/DDBJ databases">
        <title>Genomics analysis of Aphanomyces spp. identifies a new class of oomycete effector associated with host adaptation.</title>
        <authorList>
            <person name="Gaulin E."/>
        </authorList>
    </citation>
    <scope>NUCLEOTIDE SEQUENCE</scope>
    <source>
        <strain evidence="3">CBS 578.67</strain>
    </source>
</reference>
<name>A0A485KA47_9STRA</name>
<evidence type="ECO:0000313" key="4">
    <source>
        <dbReference type="EMBL" id="VFT80827.1"/>
    </source>
</evidence>
<dbReference type="PANTHER" id="PTHR24366">
    <property type="entry name" value="IG(IMMUNOGLOBULIN) AND LRR(LEUCINE RICH REPEAT) DOMAINS"/>
    <property type="match status" value="1"/>
</dbReference>
<dbReference type="EMBL" id="VJMH01000709">
    <property type="protein sequence ID" value="KAF0714809.1"/>
    <property type="molecule type" value="Genomic_DNA"/>
</dbReference>
<keyword evidence="5" id="KW-1185">Reference proteome</keyword>
<protein>
    <submittedName>
        <fullName evidence="4">Aste57867_3672 protein</fullName>
    </submittedName>
</protein>
<dbReference type="Proteomes" id="UP000332933">
    <property type="component" value="Unassembled WGS sequence"/>
</dbReference>
<keyword evidence="1" id="KW-0433">Leucine-rich repeat</keyword>
<organism evidence="4 5">
    <name type="scientific">Aphanomyces stellatus</name>
    <dbReference type="NCBI Taxonomy" id="120398"/>
    <lineage>
        <taxon>Eukaryota</taxon>
        <taxon>Sar</taxon>
        <taxon>Stramenopiles</taxon>
        <taxon>Oomycota</taxon>
        <taxon>Saprolegniomycetes</taxon>
        <taxon>Saprolegniales</taxon>
        <taxon>Verrucalvaceae</taxon>
        <taxon>Aphanomyces</taxon>
    </lineage>
</organism>
<keyword evidence="2" id="KW-0677">Repeat</keyword>
<dbReference type="SMART" id="SM00364">
    <property type="entry name" value="LRR_BAC"/>
    <property type="match status" value="6"/>
</dbReference>
<dbReference type="InterPro" id="IPR025875">
    <property type="entry name" value="Leu-rich_rpt_4"/>
</dbReference>
<dbReference type="SMART" id="SM00369">
    <property type="entry name" value="LRR_TYP"/>
    <property type="match status" value="4"/>
</dbReference>
<dbReference type="OrthoDB" id="5985090at2759"/>
<dbReference type="Gene3D" id="3.80.10.10">
    <property type="entry name" value="Ribonuclease Inhibitor"/>
    <property type="match status" value="2"/>
</dbReference>
<evidence type="ECO:0000313" key="5">
    <source>
        <dbReference type="Proteomes" id="UP000332933"/>
    </source>
</evidence>
<accession>A0A485KA47</accession>